<evidence type="ECO:0000313" key="1">
    <source>
        <dbReference type="EMBL" id="KAL2650782.1"/>
    </source>
</evidence>
<keyword evidence="2" id="KW-1185">Reference proteome</keyword>
<gene>
    <name evidence="1" type="ORF">R1flu_018910</name>
</gene>
<dbReference type="EMBL" id="JBHFFA010000001">
    <property type="protein sequence ID" value="KAL2650782.1"/>
    <property type="molecule type" value="Genomic_DNA"/>
</dbReference>
<organism evidence="1 2">
    <name type="scientific">Riccia fluitans</name>
    <dbReference type="NCBI Taxonomy" id="41844"/>
    <lineage>
        <taxon>Eukaryota</taxon>
        <taxon>Viridiplantae</taxon>
        <taxon>Streptophyta</taxon>
        <taxon>Embryophyta</taxon>
        <taxon>Marchantiophyta</taxon>
        <taxon>Marchantiopsida</taxon>
        <taxon>Marchantiidae</taxon>
        <taxon>Marchantiales</taxon>
        <taxon>Ricciaceae</taxon>
        <taxon>Riccia</taxon>
    </lineage>
</organism>
<name>A0ABD1ZI81_9MARC</name>
<accession>A0ABD1ZI81</accession>
<comment type="caution">
    <text evidence="1">The sequence shown here is derived from an EMBL/GenBank/DDBJ whole genome shotgun (WGS) entry which is preliminary data.</text>
</comment>
<sequence>MHLEWERDARVKAELTDTNEQSGILYHLGLFKHFRRQFTAGVSDNYTLRISPLIRSMGREGRSWDHHCHCALRSFRNAGRNPSIRTASAVRRSFTDHCRLTRIDPTPLMDPKQVRLGSSISDNRHPVSSSPAFKQRGGAALRVSDLDLELSLVATATATATP</sequence>
<reference evidence="1 2" key="1">
    <citation type="submission" date="2024-09" db="EMBL/GenBank/DDBJ databases">
        <title>Chromosome-scale assembly of Riccia fluitans.</title>
        <authorList>
            <person name="Paukszto L."/>
            <person name="Sawicki J."/>
            <person name="Karawczyk K."/>
            <person name="Piernik-Szablinska J."/>
            <person name="Szczecinska M."/>
            <person name="Mazdziarz M."/>
        </authorList>
    </citation>
    <scope>NUCLEOTIDE SEQUENCE [LARGE SCALE GENOMIC DNA]</scope>
    <source>
        <strain evidence="1">Rf_01</strain>
        <tissue evidence="1">Aerial parts of the thallus</tissue>
    </source>
</reference>
<protein>
    <submittedName>
        <fullName evidence="1">Uncharacterized protein</fullName>
    </submittedName>
</protein>
<evidence type="ECO:0000313" key="2">
    <source>
        <dbReference type="Proteomes" id="UP001605036"/>
    </source>
</evidence>
<dbReference type="Proteomes" id="UP001605036">
    <property type="component" value="Unassembled WGS sequence"/>
</dbReference>
<dbReference type="AlphaFoldDB" id="A0ABD1ZI81"/>
<proteinExistence type="predicted"/>